<dbReference type="InterPro" id="IPR027417">
    <property type="entry name" value="P-loop_NTPase"/>
</dbReference>
<keyword evidence="2" id="KW-1185">Reference proteome</keyword>
<comment type="caution">
    <text evidence="1">The sequence shown here is derived from an EMBL/GenBank/DDBJ whole genome shotgun (WGS) entry which is preliminary data.</text>
</comment>
<dbReference type="EMBL" id="NWVD01000007">
    <property type="protein sequence ID" value="PCG08202.1"/>
    <property type="molecule type" value="Genomic_DNA"/>
</dbReference>
<evidence type="ECO:0000313" key="2">
    <source>
        <dbReference type="Proteomes" id="UP000218784"/>
    </source>
</evidence>
<reference evidence="1 2" key="1">
    <citation type="submission" date="2017-09" db="EMBL/GenBank/DDBJ databases">
        <title>Sphingomonas ginsenosidimutans KACC 14949, whole genome shotgun sequence.</title>
        <authorList>
            <person name="Feng G."/>
            <person name="Zhu H."/>
        </authorList>
    </citation>
    <scope>NUCLEOTIDE SEQUENCE [LARGE SCALE GENOMIC DNA]</scope>
    <source>
        <strain evidence="1 2">KACC 14949</strain>
    </source>
</reference>
<dbReference type="AlphaFoldDB" id="A0A2A4HTH7"/>
<keyword evidence="1" id="KW-0808">Transferase</keyword>
<protein>
    <submittedName>
        <fullName evidence="1">HprK-related kinase A</fullName>
    </submittedName>
</protein>
<accession>A0A2A4HTH7</accession>
<dbReference type="SUPFAM" id="SSF53795">
    <property type="entry name" value="PEP carboxykinase-like"/>
    <property type="match status" value="1"/>
</dbReference>
<dbReference type="RefSeq" id="WP_096613311.1">
    <property type="nucleotide sequence ID" value="NZ_NWVD01000007.1"/>
</dbReference>
<dbReference type="Proteomes" id="UP000218784">
    <property type="component" value="Unassembled WGS sequence"/>
</dbReference>
<dbReference type="InterPro" id="IPR025662">
    <property type="entry name" value="Sigma_54_int_dom_ATP-bd_1"/>
</dbReference>
<dbReference type="PROSITE" id="PS00675">
    <property type="entry name" value="SIGMA54_INTERACT_1"/>
    <property type="match status" value="1"/>
</dbReference>
<dbReference type="NCBIfam" id="TIGR04352">
    <property type="entry name" value="HprK_rel_A"/>
    <property type="match status" value="1"/>
</dbReference>
<dbReference type="InterPro" id="IPR027600">
    <property type="entry name" value="HprK-rel_A"/>
</dbReference>
<organism evidence="1 2">
    <name type="scientific">Sphingomonas ginsenosidimutans</name>
    <dbReference type="NCBI Taxonomy" id="862134"/>
    <lineage>
        <taxon>Bacteria</taxon>
        <taxon>Pseudomonadati</taxon>
        <taxon>Pseudomonadota</taxon>
        <taxon>Alphaproteobacteria</taxon>
        <taxon>Sphingomonadales</taxon>
        <taxon>Sphingomonadaceae</taxon>
        <taxon>Sphingomonas</taxon>
    </lineage>
</organism>
<sequence length="284" mass="30046">MKHQFAMRVGPVGFRIGSAWRAPVEQLAALYAGYPGADVPDFTVRLGPPSPLRRWLRPAVALAGDFTLPDTAPLPLAHALLAAEMGMNLQVALGHRRHLLLHAAAVERGGRAIVMTGESGAGKSTLATLLGARGWRFMGDEFVLLDPATGMIHAFPRLVSLKNRAIAAVAAALPDARFGPLLTGTPKGDIRHLVPDARAVAAMDDPAMPALLLFPRFGEAAAVRAVAAGEAFVRLTQASTNYVALGERGFDTLTRFARDVPKVAVDYPDGEAAIAQVEALWAAL</sequence>
<gene>
    <name evidence="1" type="ORF">COA17_14150</name>
</gene>
<dbReference type="Gene3D" id="3.40.50.300">
    <property type="entry name" value="P-loop containing nucleotide triphosphate hydrolases"/>
    <property type="match status" value="1"/>
</dbReference>
<name>A0A2A4HTH7_9SPHN</name>
<keyword evidence="1" id="KW-0418">Kinase</keyword>
<dbReference type="GO" id="GO:0016301">
    <property type="term" value="F:kinase activity"/>
    <property type="evidence" value="ECO:0007669"/>
    <property type="project" value="UniProtKB-KW"/>
</dbReference>
<proteinExistence type="predicted"/>
<evidence type="ECO:0000313" key="1">
    <source>
        <dbReference type="EMBL" id="PCG08202.1"/>
    </source>
</evidence>